<sequence>MEGTDGGSIFVGVVTNLADAAKIEIMLNEVDWAVNDASTRVITVAANINRDPFILTILAADGIHIALRGQFQCMKAALKNGILTPVSIGLWEEDGLYMICSNHVENEDVFAVVGSSCLWEIFEPIEMITLVSKQKREEAAQSLAEEAIRGANMKEILEHLQEALHLGS</sequence>
<evidence type="ECO:0000313" key="1">
    <source>
        <dbReference type="EMBL" id="WOH07993.1"/>
    </source>
</evidence>
<proteinExistence type="predicted"/>
<dbReference type="EMBL" id="CP093349">
    <property type="protein sequence ID" value="WOH07993.1"/>
    <property type="molecule type" value="Genomic_DNA"/>
</dbReference>
<protein>
    <submittedName>
        <fullName evidence="1">Uncharacterized protein</fullName>
    </submittedName>
</protein>
<accession>A0A161Y3M2</accession>
<dbReference type="Proteomes" id="UP000077755">
    <property type="component" value="Chromosome 7"/>
</dbReference>
<gene>
    <name evidence="1" type="ORF">DCAR_0727429</name>
</gene>
<evidence type="ECO:0000313" key="2">
    <source>
        <dbReference type="Proteomes" id="UP000077755"/>
    </source>
</evidence>
<name>A0A161Y3M2_DAUCS</name>
<keyword evidence="2" id="KW-1185">Reference proteome</keyword>
<organism evidence="1 2">
    <name type="scientific">Daucus carota subsp. sativus</name>
    <name type="common">Carrot</name>
    <dbReference type="NCBI Taxonomy" id="79200"/>
    <lineage>
        <taxon>Eukaryota</taxon>
        <taxon>Viridiplantae</taxon>
        <taxon>Streptophyta</taxon>
        <taxon>Embryophyta</taxon>
        <taxon>Tracheophyta</taxon>
        <taxon>Spermatophyta</taxon>
        <taxon>Magnoliopsida</taxon>
        <taxon>eudicotyledons</taxon>
        <taxon>Gunneridae</taxon>
        <taxon>Pentapetalae</taxon>
        <taxon>asterids</taxon>
        <taxon>campanulids</taxon>
        <taxon>Apiales</taxon>
        <taxon>Apiaceae</taxon>
        <taxon>Apioideae</taxon>
        <taxon>Scandiceae</taxon>
        <taxon>Daucinae</taxon>
        <taxon>Daucus</taxon>
        <taxon>Daucus sect. Daucus</taxon>
    </lineage>
</organism>
<dbReference type="AlphaFoldDB" id="A0A161Y3M2"/>
<dbReference type="Gramene" id="KZM86779">
    <property type="protein sequence ID" value="KZM86779"/>
    <property type="gene ID" value="DCAR_023913"/>
</dbReference>
<reference evidence="1" key="1">
    <citation type="journal article" date="2016" name="Nat. Genet.">
        <title>A high-quality carrot genome assembly provides new insights into carotenoid accumulation and asterid genome evolution.</title>
        <authorList>
            <person name="Iorizzo M."/>
            <person name="Ellison S."/>
            <person name="Senalik D."/>
            <person name="Zeng P."/>
            <person name="Satapoomin P."/>
            <person name="Huang J."/>
            <person name="Bowman M."/>
            <person name="Iovene M."/>
            <person name="Sanseverino W."/>
            <person name="Cavagnaro P."/>
            <person name="Yildiz M."/>
            <person name="Macko-Podgorni A."/>
            <person name="Moranska E."/>
            <person name="Grzebelus E."/>
            <person name="Grzebelus D."/>
            <person name="Ashrafi H."/>
            <person name="Zheng Z."/>
            <person name="Cheng S."/>
            <person name="Spooner D."/>
            <person name="Van Deynze A."/>
            <person name="Simon P."/>
        </authorList>
    </citation>
    <scope>NUCLEOTIDE SEQUENCE</scope>
    <source>
        <tissue evidence="1">Leaf</tissue>
    </source>
</reference>
<reference evidence="1" key="2">
    <citation type="submission" date="2022-03" db="EMBL/GenBank/DDBJ databases">
        <title>Draft title - Genomic analysis of global carrot germplasm unveils the trajectory of domestication and the origin of high carotenoid orange carrot.</title>
        <authorList>
            <person name="Iorizzo M."/>
            <person name="Ellison S."/>
            <person name="Senalik D."/>
            <person name="Macko-Podgorni A."/>
            <person name="Grzebelus D."/>
            <person name="Bostan H."/>
            <person name="Rolling W."/>
            <person name="Curaba J."/>
            <person name="Simon P."/>
        </authorList>
    </citation>
    <scope>NUCLEOTIDE SEQUENCE</scope>
    <source>
        <tissue evidence="1">Leaf</tissue>
    </source>
</reference>